<keyword evidence="2" id="KW-1185">Reference proteome</keyword>
<organism evidence="1 2">
    <name type="scientific">Caenorhabditis japonica</name>
    <dbReference type="NCBI Taxonomy" id="281687"/>
    <lineage>
        <taxon>Eukaryota</taxon>
        <taxon>Metazoa</taxon>
        <taxon>Ecdysozoa</taxon>
        <taxon>Nematoda</taxon>
        <taxon>Chromadorea</taxon>
        <taxon>Rhabditida</taxon>
        <taxon>Rhabditina</taxon>
        <taxon>Rhabditomorpha</taxon>
        <taxon>Rhabditoidea</taxon>
        <taxon>Rhabditidae</taxon>
        <taxon>Peloderinae</taxon>
        <taxon>Caenorhabditis</taxon>
    </lineage>
</organism>
<proteinExistence type="predicted"/>
<accession>A0A8R1ITG0</accession>
<sequence>MSIPYKSITCSINHTSRFEQRNSILLKPLKRPRDVESGRIVKTTYGENVNEHIAEHSIEPNLFFCQMQCCLFVWNDLRVLNQPDVVVVHLTD</sequence>
<reference evidence="2" key="1">
    <citation type="submission" date="2010-08" db="EMBL/GenBank/DDBJ databases">
        <authorList>
            <consortium name="Caenorhabditis japonica Sequencing Consortium"/>
            <person name="Wilson R.K."/>
        </authorList>
    </citation>
    <scope>NUCLEOTIDE SEQUENCE [LARGE SCALE GENOMIC DNA]</scope>
    <source>
        <strain evidence="2">DF5081</strain>
    </source>
</reference>
<evidence type="ECO:0000313" key="2">
    <source>
        <dbReference type="Proteomes" id="UP000005237"/>
    </source>
</evidence>
<dbReference type="EnsemblMetazoa" id="CJA36624.1">
    <property type="protein sequence ID" value="CJA36624.1"/>
    <property type="gene ID" value="WBGene00212471"/>
</dbReference>
<dbReference type="AlphaFoldDB" id="A0A8R1ITG0"/>
<reference evidence="1" key="2">
    <citation type="submission" date="2022-06" db="UniProtKB">
        <authorList>
            <consortium name="EnsemblMetazoa"/>
        </authorList>
    </citation>
    <scope>IDENTIFICATION</scope>
    <source>
        <strain evidence="1">DF5081</strain>
    </source>
</reference>
<name>A0A8R1ITG0_CAEJA</name>
<dbReference type="Proteomes" id="UP000005237">
    <property type="component" value="Unassembled WGS sequence"/>
</dbReference>
<evidence type="ECO:0000313" key="1">
    <source>
        <dbReference type="EnsemblMetazoa" id="CJA36624.1"/>
    </source>
</evidence>
<protein>
    <submittedName>
        <fullName evidence="1">Uncharacterized protein</fullName>
    </submittedName>
</protein>